<protein>
    <recommendedName>
        <fullName evidence="1">Myb/SANT-like DNA-binding domain-containing protein</fullName>
    </recommendedName>
</protein>
<dbReference type="Pfam" id="PF13837">
    <property type="entry name" value="Myb_DNA-bind_4"/>
    <property type="match status" value="1"/>
</dbReference>
<proteinExistence type="predicted"/>
<dbReference type="InterPro" id="IPR044822">
    <property type="entry name" value="Myb_DNA-bind_4"/>
</dbReference>
<reference evidence="2 3" key="1">
    <citation type="journal article" date="2022" name="Gigascience">
        <title>A chromosome-level genome assembly and annotation of the desert horned lizard, Phrynosoma platyrhinos, provides insight into chromosomal rearrangements among reptiles.</title>
        <authorList>
            <person name="Koochekian N."/>
            <person name="Ascanio A."/>
            <person name="Farleigh K."/>
            <person name="Card D.C."/>
            <person name="Schield D.R."/>
            <person name="Castoe T.A."/>
            <person name="Jezkova T."/>
        </authorList>
    </citation>
    <scope>NUCLEOTIDE SEQUENCE [LARGE SCALE GENOMIC DNA]</scope>
    <source>
        <strain evidence="2">NK-2021</strain>
    </source>
</reference>
<evidence type="ECO:0000259" key="1">
    <source>
        <dbReference type="Pfam" id="PF13837"/>
    </source>
</evidence>
<organism evidence="2 3">
    <name type="scientific">Phrynosoma platyrhinos</name>
    <name type="common">Desert horned lizard</name>
    <dbReference type="NCBI Taxonomy" id="52577"/>
    <lineage>
        <taxon>Eukaryota</taxon>
        <taxon>Metazoa</taxon>
        <taxon>Chordata</taxon>
        <taxon>Craniata</taxon>
        <taxon>Vertebrata</taxon>
        <taxon>Euteleostomi</taxon>
        <taxon>Lepidosauria</taxon>
        <taxon>Squamata</taxon>
        <taxon>Bifurcata</taxon>
        <taxon>Unidentata</taxon>
        <taxon>Episquamata</taxon>
        <taxon>Toxicofera</taxon>
        <taxon>Iguania</taxon>
        <taxon>Phrynosomatidae</taxon>
        <taxon>Phrynosomatinae</taxon>
        <taxon>Phrynosoma</taxon>
    </lineage>
</organism>
<feature type="domain" description="Myb/SANT-like DNA-binding" evidence="1">
    <location>
        <begin position="10"/>
        <end position="88"/>
    </location>
</feature>
<dbReference type="Proteomes" id="UP000826234">
    <property type="component" value="Unassembled WGS sequence"/>
</dbReference>
<sequence length="139" mass="16205">MAAQGDRRGLWTRKATKALIREVKRSPHCADMIAFGKRPRMQAWEAVQARMDQKGYSWEAHQLISRWKYLKSKFYKEQQHQEEHGTPSAKPPAYYGFWQVDPASLQKHLQAAVQNNIQMKQHLDEISRCVNEILGKPSD</sequence>
<evidence type="ECO:0000313" key="3">
    <source>
        <dbReference type="Proteomes" id="UP000826234"/>
    </source>
</evidence>
<dbReference type="Gene3D" id="1.10.10.60">
    <property type="entry name" value="Homeodomain-like"/>
    <property type="match status" value="1"/>
</dbReference>
<keyword evidence="3" id="KW-1185">Reference proteome</keyword>
<evidence type="ECO:0000313" key="2">
    <source>
        <dbReference type="EMBL" id="KAH0622941.1"/>
    </source>
</evidence>
<gene>
    <name evidence="2" type="ORF">JD844_025882</name>
</gene>
<comment type="caution">
    <text evidence="2">The sequence shown here is derived from an EMBL/GenBank/DDBJ whole genome shotgun (WGS) entry which is preliminary data.</text>
</comment>
<name>A0ABQ7T057_PHRPL</name>
<dbReference type="EMBL" id="JAIPUX010003289">
    <property type="protein sequence ID" value="KAH0622941.1"/>
    <property type="molecule type" value="Genomic_DNA"/>
</dbReference>
<accession>A0ABQ7T057</accession>